<dbReference type="PANTHER" id="PTHR36019">
    <property type="entry name" value="PLANT/PROTEIN"/>
    <property type="match status" value="1"/>
</dbReference>
<sequence>MINCMNRNVLERTDSYNKASSSPKHHVRLCFLKVGRTWSGSLAPPRYVPAKDHGVVGQEKERDHPARRRRWRCNSEAGALLGADGGPSLARSLGMRRDWSFEDLQSNNKIKNAGQI</sequence>
<accession>A0A7N0UZC7</accession>
<dbReference type="Gramene" id="Kaladp0091s0145.1.v1.1">
    <property type="protein sequence ID" value="Kaladp0091s0145.1.v1.1.CDS.1"/>
    <property type="gene ID" value="Kaladp0091s0145.v1.1"/>
</dbReference>
<organism evidence="2 3">
    <name type="scientific">Kalanchoe fedtschenkoi</name>
    <name type="common">Lavender scallops</name>
    <name type="synonym">South American air plant</name>
    <dbReference type="NCBI Taxonomy" id="63787"/>
    <lineage>
        <taxon>Eukaryota</taxon>
        <taxon>Viridiplantae</taxon>
        <taxon>Streptophyta</taxon>
        <taxon>Embryophyta</taxon>
        <taxon>Tracheophyta</taxon>
        <taxon>Spermatophyta</taxon>
        <taxon>Magnoliopsida</taxon>
        <taxon>eudicotyledons</taxon>
        <taxon>Gunneridae</taxon>
        <taxon>Pentapetalae</taxon>
        <taxon>Saxifragales</taxon>
        <taxon>Crassulaceae</taxon>
        <taxon>Kalanchoe</taxon>
    </lineage>
</organism>
<feature type="region of interest" description="Disordered" evidence="1">
    <location>
        <begin position="47"/>
        <end position="70"/>
    </location>
</feature>
<keyword evidence="3" id="KW-1185">Reference proteome</keyword>
<feature type="compositionally biased region" description="Basic and acidic residues" evidence="1">
    <location>
        <begin position="49"/>
        <end position="64"/>
    </location>
</feature>
<name>A0A7N0UZC7_KALFE</name>
<dbReference type="PANTHER" id="PTHR36019:SF3">
    <property type="entry name" value="PLANT_PROTEIN"/>
    <property type="match status" value="1"/>
</dbReference>
<protein>
    <submittedName>
        <fullName evidence="2">Uncharacterized protein</fullName>
    </submittedName>
</protein>
<dbReference type="EnsemblPlants" id="Kaladp0091s0145.1.v1.1">
    <property type="protein sequence ID" value="Kaladp0091s0145.1.v1.1.CDS.1"/>
    <property type="gene ID" value="Kaladp0091s0145.v1.1"/>
</dbReference>
<reference evidence="2" key="1">
    <citation type="submission" date="2021-01" db="UniProtKB">
        <authorList>
            <consortium name="EnsemblPlants"/>
        </authorList>
    </citation>
    <scope>IDENTIFICATION</scope>
</reference>
<evidence type="ECO:0000256" key="1">
    <source>
        <dbReference type="SAM" id="MobiDB-lite"/>
    </source>
</evidence>
<evidence type="ECO:0000313" key="2">
    <source>
        <dbReference type="EnsemblPlants" id="Kaladp0091s0145.1.v1.1.CDS.1"/>
    </source>
</evidence>
<dbReference type="AlphaFoldDB" id="A0A7N0UZC7"/>
<proteinExistence type="predicted"/>
<dbReference type="Proteomes" id="UP000594263">
    <property type="component" value="Unplaced"/>
</dbReference>
<evidence type="ECO:0000313" key="3">
    <source>
        <dbReference type="Proteomes" id="UP000594263"/>
    </source>
</evidence>